<evidence type="ECO:0000259" key="4">
    <source>
        <dbReference type="Pfam" id="PF01207"/>
    </source>
</evidence>
<keyword evidence="3" id="KW-0694">RNA-binding</keyword>
<sequence length="56" mass="6637">MQINQHAMLSVAPMMDWTDRFCRGFHRVLSRRALLYTEMVTAPAIIHGPRDRLLRR</sequence>
<protein>
    <submittedName>
        <fullName evidence="5">tRNA dihydrouridine(20/20a) synthase DusA</fullName>
    </submittedName>
</protein>
<feature type="domain" description="DUS-like FMN-binding" evidence="4">
    <location>
        <begin position="11"/>
        <end position="50"/>
    </location>
</feature>
<accession>A0A5C6RS79</accession>
<dbReference type="InterPro" id="IPR013785">
    <property type="entry name" value="Aldolase_TIM"/>
</dbReference>
<dbReference type="GO" id="GO:0000049">
    <property type="term" value="F:tRNA binding"/>
    <property type="evidence" value="ECO:0007669"/>
    <property type="project" value="UniProtKB-KW"/>
</dbReference>
<dbReference type="PANTHER" id="PTHR42907:SF1">
    <property type="entry name" value="FMN-LINKED OXIDOREDUCTASES SUPERFAMILY PROTEIN"/>
    <property type="match status" value="1"/>
</dbReference>
<feature type="non-terminal residue" evidence="5">
    <location>
        <position position="56"/>
    </location>
</feature>
<dbReference type="PANTHER" id="PTHR42907">
    <property type="entry name" value="FMN-LINKED OXIDOREDUCTASES SUPERFAMILY PROTEIN"/>
    <property type="match status" value="1"/>
</dbReference>
<gene>
    <name evidence="5" type="ORF">FQV27_17555</name>
</gene>
<evidence type="ECO:0000313" key="6">
    <source>
        <dbReference type="Proteomes" id="UP000321562"/>
    </source>
</evidence>
<keyword evidence="1" id="KW-0820">tRNA-binding</keyword>
<dbReference type="GO" id="GO:0017150">
    <property type="term" value="F:tRNA dihydrouridine synthase activity"/>
    <property type="evidence" value="ECO:0007669"/>
    <property type="project" value="InterPro"/>
</dbReference>
<dbReference type="RefSeq" id="WP_186827361.1">
    <property type="nucleotide sequence ID" value="NZ_VOPL01000011.1"/>
</dbReference>
<dbReference type="SUPFAM" id="SSF51395">
    <property type="entry name" value="FMN-linked oxidoreductases"/>
    <property type="match status" value="1"/>
</dbReference>
<dbReference type="Gene3D" id="3.20.20.70">
    <property type="entry name" value="Aldolase class I"/>
    <property type="match status" value="1"/>
</dbReference>
<evidence type="ECO:0000313" key="5">
    <source>
        <dbReference type="EMBL" id="TXB64987.1"/>
    </source>
</evidence>
<evidence type="ECO:0000256" key="3">
    <source>
        <dbReference type="ARBA" id="ARBA00022884"/>
    </source>
</evidence>
<dbReference type="Proteomes" id="UP000321562">
    <property type="component" value="Unassembled WGS sequence"/>
</dbReference>
<dbReference type="AlphaFoldDB" id="A0A5C6RS79"/>
<dbReference type="EMBL" id="VOPL01000011">
    <property type="protein sequence ID" value="TXB64987.1"/>
    <property type="molecule type" value="Genomic_DNA"/>
</dbReference>
<name>A0A5C6RS79_9RHOB</name>
<dbReference type="InterPro" id="IPR035587">
    <property type="entry name" value="DUS-like_FMN-bd"/>
</dbReference>
<keyword evidence="6" id="KW-1185">Reference proteome</keyword>
<dbReference type="InterPro" id="IPR004653">
    <property type="entry name" value="DusA"/>
</dbReference>
<keyword evidence="2" id="KW-0521">NADP</keyword>
<organism evidence="5 6">
    <name type="scientific">Paracoccus aurantiacus</name>
    <dbReference type="NCBI Taxonomy" id="2599412"/>
    <lineage>
        <taxon>Bacteria</taxon>
        <taxon>Pseudomonadati</taxon>
        <taxon>Pseudomonadota</taxon>
        <taxon>Alphaproteobacteria</taxon>
        <taxon>Rhodobacterales</taxon>
        <taxon>Paracoccaceae</taxon>
        <taxon>Paracoccus</taxon>
    </lineage>
</organism>
<reference evidence="5 6" key="1">
    <citation type="submission" date="2019-08" db="EMBL/GenBank/DDBJ databases">
        <authorList>
            <person name="Ye J."/>
        </authorList>
    </citation>
    <scope>NUCLEOTIDE SEQUENCE [LARGE SCALE GENOMIC DNA]</scope>
    <source>
        <strain evidence="5 6">TK008</strain>
    </source>
</reference>
<evidence type="ECO:0000256" key="1">
    <source>
        <dbReference type="ARBA" id="ARBA00022555"/>
    </source>
</evidence>
<comment type="caution">
    <text evidence="5">The sequence shown here is derived from an EMBL/GenBank/DDBJ whole genome shotgun (WGS) entry which is preliminary data.</text>
</comment>
<evidence type="ECO:0000256" key="2">
    <source>
        <dbReference type="ARBA" id="ARBA00022857"/>
    </source>
</evidence>
<dbReference type="Pfam" id="PF01207">
    <property type="entry name" value="Dus"/>
    <property type="match status" value="1"/>
</dbReference>
<proteinExistence type="predicted"/>